<organism evidence="1 2">
    <name type="scientific">Fusarium fujikuroi</name>
    <name type="common">Bakanae and foot rot disease fungus</name>
    <name type="synonym">Gibberella fujikuroi</name>
    <dbReference type="NCBI Taxonomy" id="5127"/>
    <lineage>
        <taxon>Eukaryota</taxon>
        <taxon>Fungi</taxon>
        <taxon>Dikarya</taxon>
        <taxon>Ascomycota</taxon>
        <taxon>Pezizomycotina</taxon>
        <taxon>Sordariomycetes</taxon>
        <taxon>Hypocreomycetidae</taxon>
        <taxon>Hypocreales</taxon>
        <taxon>Nectriaceae</taxon>
        <taxon>Fusarium</taxon>
        <taxon>Fusarium fujikuroi species complex</taxon>
    </lineage>
</organism>
<dbReference type="EMBL" id="CABFJX010000395">
    <property type="protein sequence ID" value="VTT78767.1"/>
    <property type="molecule type" value="Genomic_DNA"/>
</dbReference>
<gene>
    <name evidence="1" type="ORF">C2S_11215</name>
</gene>
<proteinExistence type="predicted"/>
<name>A0A9Q9UES1_FUSFU</name>
<evidence type="ECO:0000313" key="1">
    <source>
        <dbReference type="EMBL" id="VTT78767.1"/>
    </source>
</evidence>
<protein>
    <submittedName>
        <fullName evidence="1">Uncharacterized protein</fullName>
    </submittedName>
</protein>
<sequence>MWHRSQDCLPLTLDRYGYEAPFRELQFLSLTAPWLLRRHKNHDDFHHSSNTGHILVLIGLQISRFHSPTNTNMPGHKQPALVAGYRLKILLKLAFLDGITDRWSSRVVTIEDCSQMRPVVTKDYYSTEYDLIRLIALLCCQGESHCLGMQAGLLCRLRRLSALKACWGSIPLQHDFSLNVEAGADLRLHPIALRLR</sequence>
<accession>A0A9Q9UES1</accession>
<reference evidence="1" key="1">
    <citation type="submission" date="2019-05" db="EMBL/GenBank/DDBJ databases">
        <authorList>
            <person name="Piombo E."/>
        </authorList>
    </citation>
    <scope>NUCLEOTIDE SEQUENCE</scope>
    <source>
        <strain evidence="1">C2S</strain>
    </source>
</reference>
<dbReference type="AlphaFoldDB" id="A0A9Q9UES1"/>
<evidence type="ECO:0000313" key="2">
    <source>
        <dbReference type="Proteomes" id="UP000760494"/>
    </source>
</evidence>
<dbReference type="Proteomes" id="UP000760494">
    <property type="component" value="Unassembled WGS sequence"/>
</dbReference>
<comment type="caution">
    <text evidence="1">The sequence shown here is derived from an EMBL/GenBank/DDBJ whole genome shotgun (WGS) entry which is preliminary data.</text>
</comment>